<keyword evidence="13" id="KW-0934">Plastid</keyword>
<dbReference type="GO" id="GO:0009306">
    <property type="term" value="P:protein secretion"/>
    <property type="evidence" value="ECO:0007669"/>
    <property type="project" value="InterPro"/>
</dbReference>
<comment type="similarity">
    <text evidence="2">Belongs to the SecG family.</text>
</comment>
<keyword evidence="7" id="KW-0653">Protein transport</keyword>
<comment type="function">
    <text evidence="11">Involved in protein export. Participates in an early event of protein translocation across the chloroplast thylakoid membrane.</text>
</comment>
<gene>
    <name evidence="13" type="primary">secG</name>
</gene>
<keyword evidence="5" id="KW-0813">Transport</keyword>
<dbReference type="GO" id="GO:0015450">
    <property type="term" value="F:protein-transporting ATPase activity"/>
    <property type="evidence" value="ECO:0007669"/>
    <property type="project" value="InterPro"/>
</dbReference>
<dbReference type="RefSeq" id="YP_009677060.1">
    <property type="nucleotide sequence ID" value="NC_043929.1"/>
</dbReference>
<evidence type="ECO:0000256" key="3">
    <source>
        <dbReference type="ARBA" id="ARBA00013657"/>
    </source>
</evidence>
<sequence length="67" mass="7649">MLDKIWFICSISLILLILFRLPNKGSIQNFNMGNDILGSPQTTSDKLNQLVWFLTVVFLVLSSYKSL</sequence>
<protein>
    <recommendedName>
        <fullName evidence="4">Probable protein-export membrane protein SecG</fullName>
    </recommendedName>
    <alternativeName>
        <fullName evidence="3">Probable protein-export membrane protein secG</fullName>
    </alternativeName>
</protein>
<name>A0A514CPI5_9STRA</name>
<evidence type="ECO:0000256" key="2">
    <source>
        <dbReference type="ARBA" id="ARBA00008445"/>
    </source>
</evidence>
<dbReference type="EMBL" id="MK561359">
    <property type="protein sequence ID" value="QDH81721.1"/>
    <property type="molecule type" value="Genomic_DNA"/>
</dbReference>
<evidence type="ECO:0000313" key="13">
    <source>
        <dbReference type="EMBL" id="QDH81721.1"/>
    </source>
</evidence>
<keyword evidence="13" id="KW-0150">Chloroplast</keyword>
<evidence type="ECO:0000256" key="5">
    <source>
        <dbReference type="ARBA" id="ARBA00022448"/>
    </source>
</evidence>
<evidence type="ECO:0000256" key="9">
    <source>
        <dbReference type="ARBA" id="ARBA00023010"/>
    </source>
</evidence>
<keyword evidence="9" id="KW-0811">Translocation</keyword>
<evidence type="ECO:0000256" key="11">
    <source>
        <dbReference type="ARBA" id="ARBA00025638"/>
    </source>
</evidence>
<evidence type="ECO:0000256" key="8">
    <source>
        <dbReference type="ARBA" id="ARBA00022989"/>
    </source>
</evidence>
<evidence type="ECO:0000256" key="4">
    <source>
        <dbReference type="ARBA" id="ARBA00015435"/>
    </source>
</evidence>
<dbReference type="AlphaFoldDB" id="A0A514CPI5"/>
<evidence type="ECO:0000256" key="6">
    <source>
        <dbReference type="ARBA" id="ARBA00022692"/>
    </source>
</evidence>
<dbReference type="NCBIfam" id="TIGR00810">
    <property type="entry name" value="secG"/>
    <property type="match status" value="1"/>
</dbReference>
<evidence type="ECO:0000256" key="10">
    <source>
        <dbReference type="ARBA" id="ARBA00023136"/>
    </source>
</evidence>
<reference evidence="13" key="1">
    <citation type="submission" date="2019-02" db="EMBL/GenBank/DDBJ databases">
        <title>Dictyochophyceae plastid genomes reveal unusual variability of their organisation.</title>
        <authorList>
            <person name="Han K.Y."/>
            <person name="Maciszewski K."/>
            <person name="Graf L."/>
            <person name="Andersen R.A."/>
            <person name="Karnkowska A."/>
            <person name="Yoon H.S."/>
        </authorList>
    </citation>
    <scope>NUCLEOTIDE SEQUENCE</scope>
</reference>
<feature type="transmembrane region" description="Helical" evidence="12">
    <location>
        <begin position="5"/>
        <end position="22"/>
    </location>
</feature>
<accession>A0A514CPI5</accession>
<evidence type="ECO:0000256" key="7">
    <source>
        <dbReference type="ARBA" id="ARBA00022927"/>
    </source>
</evidence>
<feature type="transmembrane region" description="Helical" evidence="12">
    <location>
        <begin position="47"/>
        <end position="64"/>
    </location>
</feature>
<geneLocation type="chloroplast" evidence="13"/>
<evidence type="ECO:0000256" key="12">
    <source>
        <dbReference type="SAM" id="Phobius"/>
    </source>
</evidence>
<evidence type="ECO:0000256" key="1">
    <source>
        <dbReference type="ARBA" id="ARBA00004141"/>
    </source>
</evidence>
<dbReference type="GO" id="GO:0016020">
    <property type="term" value="C:membrane"/>
    <property type="evidence" value="ECO:0007669"/>
    <property type="project" value="UniProtKB-SubCell"/>
</dbReference>
<keyword evidence="6 12" id="KW-0812">Transmembrane</keyword>
<dbReference type="Pfam" id="PF03840">
    <property type="entry name" value="SecG"/>
    <property type="match status" value="1"/>
</dbReference>
<keyword evidence="8 12" id="KW-1133">Transmembrane helix</keyword>
<dbReference type="InterPro" id="IPR004692">
    <property type="entry name" value="SecG"/>
</dbReference>
<comment type="subcellular location">
    <subcellularLocation>
        <location evidence="1">Membrane</location>
        <topology evidence="1">Multi-pass membrane protein</topology>
    </subcellularLocation>
</comment>
<keyword evidence="10 12" id="KW-0472">Membrane</keyword>
<proteinExistence type="inferred from homology"/>
<organism evidence="13">
    <name type="scientific">Octactis speculum</name>
    <dbReference type="NCBI Taxonomy" id="3111310"/>
    <lineage>
        <taxon>Eukaryota</taxon>
        <taxon>Sar</taxon>
        <taxon>Stramenopiles</taxon>
        <taxon>Ochrophyta</taxon>
        <taxon>Dictyochophyceae</taxon>
        <taxon>Dictyochales</taxon>
        <taxon>Dictyochaceae</taxon>
        <taxon>Octactis</taxon>
    </lineage>
</organism>
<dbReference type="GeneID" id="40868913"/>